<accession>A0ABY7X268</accession>
<keyword evidence="2" id="KW-1185">Reference proteome</keyword>
<dbReference type="EMBL" id="CP118099">
    <property type="protein sequence ID" value="WDH76065.1"/>
    <property type="molecule type" value="Genomic_DNA"/>
</dbReference>
<protein>
    <recommendedName>
        <fullName evidence="3">YtkA-like</fullName>
    </recommendedName>
</protein>
<proteinExistence type="predicted"/>
<dbReference type="PROSITE" id="PS51257">
    <property type="entry name" value="PROKAR_LIPOPROTEIN"/>
    <property type="match status" value="1"/>
</dbReference>
<name>A0ABY7X268_9BACL</name>
<gene>
    <name evidence="1" type="ORF">PTI97_00590</name>
</gene>
<evidence type="ECO:0008006" key="3">
    <source>
        <dbReference type="Google" id="ProtNLM"/>
    </source>
</evidence>
<evidence type="ECO:0000313" key="1">
    <source>
        <dbReference type="EMBL" id="WDH76065.1"/>
    </source>
</evidence>
<evidence type="ECO:0000313" key="2">
    <source>
        <dbReference type="Proteomes" id="UP001213680"/>
    </source>
</evidence>
<dbReference type="RefSeq" id="WP_274356911.1">
    <property type="nucleotide sequence ID" value="NZ_CP118099.1"/>
</dbReference>
<sequence>MKRFKAVIPVIMTTIWLGACQLQPVDRSIDPIGIQLIVPERVEVGSTTLAMKVSSDERVTESHIQVTPYDSEETRTYEVTEKDGYLVTSVKLDQGIYQVNGMVHEGQKVYTPSTWMIVGDVPQDQIDQLQQPIVHSHDHSGEHQH</sequence>
<dbReference type="Proteomes" id="UP001213680">
    <property type="component" value="Chromosome"/>
</dbReference>
<organism evidence="1 2">
    <name type="scientific">Exiguobacterium marinum</name>
    <dbReference type="NCBI Taxonomy" id="273528"/>
    <lineage>
        <taxon>Bacteria</taxon>
        <taxon>Bacillati</taxon>
        <taxon>Bacillota</taxon>
        <taxon>Bacilli</taxon>
        <taxon>Bacillales</taxon>
        <taxon>Bacillales Family XII. Incertae Sedis</taxon>
        <taxon>Exiguobacterium</taxon>
    </lineage>
</organism>
<reference evidence="1 2" key="1">
    <citation type="submission" date="2023-02" db="EMBL/GenBank/DDBJ databases">
        <title>A bacterium isolated from plastisphere.</title>
        <authorList>
            <person name="Sun Y."/>
        </authorList>
    </citation>
    <scope>NUCLEOTIDE SEQUENCE [LARGE SCALE GENOMIC DNA]</scope>
    <source>
        <strain evidence="2">a-1</strain>
    </source>
</reference>